<keyword evidence="2" id="KW-0472">Membrane</keyword>
<dbReference type="Proteomes" id="UP001549773">
    <property type="component" value="Unassembled WGS sequence"/>
</dbReference>
<dbReference type="PANTHER" id="PTHR34220:SF7">
    <property type="entry name" value="SENSOR HISTIDINE KINASE YPDA"/>
    <property type="match status" value="1"/>
</dbReference>
<protein>
    <submittedName>
        <fullName evidence="4">Tetratricopeptide repeat protein</fullName>
    </submittedName>
</protein>
<dbReference type="PROSITE" id="PS50005">
    <property type="entry name" value="TPR"/>
    <property type="match status" value="1"/>
</dbReference>
<keyword evidence="2" id="KW-1133">Transmembrane helix</keyword>
<keyword evidence="2" id="KW-0812">Transmembrane</keyword>
<evidence type="ECO:0000256" key="1">
    <source>
        <dbReference type="PROSITE-ProRule" id="PRU00339"/>
    </source>
</evidence>
<sequence>MLQKNTSNKDSYYRLRKPILFLIVTISLLALGHAQEISDKQKNAIAEILQNQPSTNKELEAALKPALQDTIVLNYFLNASRNKKYNLGEAFALNHLGTIYQNLSLFDKAISFHQDALSKADLAENPEIKIYSLNMLSLAHLRKNAIQSALDYAQSAFDLADKMENPSEEIKRSKNVSLNRIGNIYKNLEQWELAIPRFQEAVALEKKLGNNLGLAINHQDIGESLEAQGKLKEALSTYYTALAYNEKARSTSINIKSNLGIAHIYVHQGKFEEGLGILESLLAPAKELGNMELISEIYINTGWTFMESLQYDKAKENLLKGFEIAQIYKLDSEMEEAYVFLSDLSAKEGEYKASMEYYKKARGIERRTINDRNRRYVADLINRSETEKMNSQLEVLAKENEIVKLKLRKNQTTLLISGFALALLASILYILFYQRQLKNEKQLLTLESTMLRSQMNPHFLFNSLNSIKLYIINNEKKNAVHYLNKFSKLIRKILEASSVREISLADELETAQLYMNIENIRFNEEIDFDVVIDENVDIHTIKIPSLILQPFLENSLWHGLSAKEGQKSIELRISQENKYFTNITITDNGIGRETSEKNKKNRVIKRKSVGINITKERLANFSKDYQNSFTVDILDLYDDQNRPCGTKISLNIPAI</sequence>
<dbReference type="Gene3D" id="1.25.40.10">
    <property type="entry name" value="Tetratricopeptide repeat domain"/>
    <property type="match status" value="2"/>
</dbReference>
<keyword evidence="5" id="KW-1185">Reference proteome</keyword>
<dbReference type="RefSeq" id="WP_354617744.1">
    <property type="nucleotide sequence ID" value="NZ_JBEWYP010000002.1"/>
</dbReference>
<dbReference type="PANTHER" id="PTHR34220">
    <property type="entry name" value="SENSOR HISTIDINE KINASE YPDA"/>
    <property type="match status" value="1"/>
</dbReference>
<evidence type="ECO:0000259" key="3">
    <source>
        <dbReference type="Pfam" id="PF06580"/>
    </source>
</evidence>
<dbReference type="Pfam" id="PF13181">
    <property type="entry name" value="TPR_8"/>
    <property type="match status" value="1"/>
</dbReference>
<feature type="repeat" description="TPR" evidence="1">
    <location>
        <begin position="175"/>
        <end position="208"/>
    </location>
</feature>
<dbReference type="InterPro" id="IPR036890">
    <property type="entry name" value="HATPase_C_sf"/>
</dbReference>
<dbReference type="EMBL" id="JBEWYP010000002">
    <property type="protein sequence ID" value="MET7028917.1"/>
    <property type="molecule type" value="Genomic_DNA"/>
</dbReference>
<accession>A0ABV2TUG3</accession>
<feature type="transmembrane region" description="Helical" evidence="2">
    <location>
        <begin position="414"/>
        <end position="433"/>
    </location>
</feature>
<evidence type="ECO:0000313" key="5">
    <source>
        <dbReference type="Proteomes" id="UP001549773"/>
    </source>
</evidence>
<name>A0ABV2TUG3_9FLAO</name>
<comment type="caution">
    <text evidence="4">The sequence shown here is derived from an EMBL/GenBank/DDBJ whole genome shotgun (WGS) entry which is preliminary data.</text>
</comment>
<evidence type="ECO:0000256" key="2">
    <source>
        <dbReference type="SAM" id="Phobius"/>
    </source>
</evidence>
<dbReference type="Pfam" id="PF06580">
    <property type="entry name" value="His_kinase"/>
    <property type="match status" value="1"/>
</dbReference>
<keyword evidence="1" id="KW-0802">TPR repeat</keyword>
<dbReference type="Gene3D" id="3.30.565.10">
    <property type="entry name" value="Histidine kinase-like ATPase, C-terminal domain"/>
    <property type="match status" value="1"/>
</dbReference>
<dbReference type="InterPro" id="IPR019734">
    <property type="entry name" value="TPR_rpt"/>
</dbReference>
<dbReference type="InterPro" id="IPR011990">
    <property type="entry name" value="TPR-like_helical_dom_sf"/>
</dbReference>
<evidence type="ECO:0000313" key="4">
    <source>
        <dbReference type="EMBL" id="MET7028917.1"/>
    </source>
</evidence>
<gene>
    <name evidence="4" type="ORF">ABXZ32_05900</name>
</gene>
<dbReference type="SMART" id="SM00028">
    <property type="entry name" value="TPR"/>
    <property type="match status" value="6"/>
</dbReference>
<reference evidence="4 5" key="1">
    <citation type="submission" date="2024-07" db="EMBL/GenBank/DDBJ databases">
        <title>The genome sequence of type strain Sediminicola luteus GDMCC 1.2596T.</title>
        <authorList>
            <person name="Liu Y."/>
        </authorList>
    </citation>
    <scope>NUCLEOTIDE SEQUENCE [LARGE SCALE GENOMIC DNA]</scope>
    <source>
        <strain evidence="4 5">GDMCC 1.2596</strain>
    </source>
</reference>
<dbReference type="InterPro" id="IPR050640">
    <property type="entry name" value="Bact_2-comp_sensor_kinase"/>
</dbReference>
<dbReference type="SUPFAM" id="SSF55874">
    <property type="entry name" value="ATPase domain of HSP90 chaperone/DNA topoisomerase II/histidine kinase"/>
    <property type="match status" value="1"/>
</dbReference>
<dbReference type="Pfam" id="PF13424">
    <property type="entry name" value="TPR_12"/>
    <property type="match status" value="1"/>
</dbReference>
<feature type="domain" description="Signal transduction histidine kinase internal region" evidence="3">
    <location>
        <begin position="447"/>
        <end position="525"/>
    </location>
</feature>
<dbReference type="InterPro" id="IPR010559">
    <property type="entry name" value="Sig_transdc_His_kin_internal"/>
</dbReference>
<proteinExistence type="predicted"/>
<organism evidence="4 5">
    <name type="scientific">Sediminicola luteus</name>
    <dbReference type="NCBI Taxonomy" id="319238"/>
    <lineage>
        <taxon>Bacteria</taxon>
        <taxon>Pseudomonadati</taxon>
        <taxon>Bacteroidota</taxon>
        <taxon>Flavobacteriia</taxon>
        <taxon>Flavobacteriales</taxon>
        <taxon>Flavobacteriaceae</taxon>
        <taxon>Sediminicola</taxon>
    </lineage>
</organism>
<dbReference type="SUPFAM" id="SSF48452">
    <property type="entry name" value="TPR-like"/>
    <property type="match status" value="2"/>
</dbReference>